<dbReference type="Proteomes" id="UP000259864">
    <property type="component" value="Chromosome 1"/>
</dbReference>
<dbReference type="KEGG" id="mala:NCTC10135_00543"/>
<name>A0A318U539_9BACT</name>
<reference evidence="4" key="2">
    <citation type="submission" date="2018-06" db="EMBL/GenBank/DDBJ databases">
        <authorList>
            <consortium name="Pathogen Informatics"/>
        </authorList>
    </citation>
    <scope>NUCLEOTIDE SEQUENCE [LARGE SCALE GENOMIC DNA]</scope>
    <source>
        <strain evidence="4">NCTC10135</strain>
    </source>
</reference>
<reference evidence="2" key="3">
    <citation type="submission" date="2018-06" db="EMBL/GenBank/DDBJ databases">
        <authorList>
            <consortium name="Pathogen Informatics"/>
            <person name="Doyle S."/>
        </authorList>
    </citation>
    <scope>NUCLEOTIDE SEQUENCE</scope>
    <source>
        <strain evidence="2">NCTC10135</strain>
    </source>
</reference>
<dbReference type="Proteomes" id="UP000247715">
    <property type="component" value="Unassembled WGS sequence"/>
</dbReference>
<evidence type="ECO:0000313" key="3">
    <source>
        <dbReference type="Proteomes" id="UP000247715"/>
    </source>
</evidence>
<reference evidence="1 3" key="1">
    <citation type="submission" date="2018-06" db="EMBL/GenBank/DDBJ databases">
        <title>Genomic Encyclopedia of Archaeal and Bacterial Type Strains, Phase II (KMG-II): from individual species to whole genera.</title>
        <authorList>
            <person name="Goeker M."/>
        </authorList>
    </citation>
    <scope>NUCLEOTIDE SEQUENCE [LARGE SCALE GENOMIC DNA]</scope>
    <source>
        <strain evidence="1 3">ATCC 29103</strain>
    </source>
</reference>
<sequence length="101" mass="11789">MNDFISVDTKMNFDFKVEIETIHQAIDDFFATQDAIILTIKPKIIINKNNLEISISYKLKKDAILSFETKKMIFMLEQRIYSLINTKPSNIKLIFEGIENV</sequence>
<protein>
    <submittedName>
        <fullName evidence="1">Uncharacterized protein</fullName>
    </submittedName>
</protein>
<dbReference type="EMBL" id="QKLP01000004">
    <property type="protein sequence ID" value="PYF43171.1"/>
    <property type="molecule type" value="Genomic_DNA"/>
</dbReference>
<gene>
    <name evidence="1" type="ORF">BCF88_10438</name>
    <name evidence="2" type="ORF">NCTC10135_00543</name>
</gene>
<accession>A0A318U539</accession>
<dbReference type="InterPro" id="IPR054781">
    <property type="entry name" value="Asp23-rel"/>
</dbReference>
<dbReference type="AlphaFoldDB" id="A0A318U539"/>
<organism evidence="1 3">
    <name type="scientific">Metamycoplasma alkalescens</name>
    <dbReference type="NCBI Taxonomy" id="45363"/>
    <lineage>
        <taxon>Bacteria</taxon>
        <taxon>Bacillati</taxon>
        <taxon>Mycoplasmatota</taxon>
        <taxon>Mycoplasmoidales</taxon>
        <taxon>Metamycoplasmataceae</taxon>
        <taxon>Metamycoplasma</taxon>
    </lineage>
</organism>
<evidence type="ECO:0000313" key="1">
    <source>
        <dbReference type="EMBL" id="PYF43171.1"/>
    </source>
</evidence>
<dbReference type="NCBIfam" id="NF045836">
    <property type="entry name" value="MMB_0454_fam"/>
    <property type="match status" value="1"/>
</dbReference>
<proteinExistence type="predicted"/>
<dbReference type="RefSeq" id="WP_002880877.1">
    <property type="nucleotide sequence ID" value="NZ_CP190015.1"/>
</dbReference>
<dbReference type="STRING" id="1188234.MALK_0560"/>
<dbReference type="EMBL" id="LS991949">
    <property type="protein sequence ID" value="SYV90034.1"/>
    <property type="molecule type" value="Genomic_DNA"/>
</dbReference>
<evidence type="ECO:0000313" key="2">
    <source>
        <dbReference type="EMBL" id="SYV90034.1"/>
    </source>
</evidence>
<evidence type="ECO:0000313" key="4">
    <source>
        <dbReference type="Proteomes" id="UP000259864"/>
    </source>
</evidence>